<dbReference type="OrthoDB" id="9805462at2"/>
<comment type="subcellular location">
    <subcellularLocation>
        <location evidence="3">Cytoplasm</location>
    </subcellularLocation>
    <text evidence="3">The tmRNA-SmpB complex associates with stalled 70S ribosomes.</text>
</comment>
<keyword evidence="5" id="KW-1185">Reference proteome</keyword>
<evidence type="ECO:0000313" key="4">
    <source>
        <dbReference type="EMBL" id="AJC49898.1"/>
    </source>
</evidence>
<dbReference type="Gene3D" id="2.40.280.10">
    <property type="match status" value="1"/>
</dbReference>
<dbReference type="AlphaFoldDB" id="A0A0A8E798"/>
<dbReference type="CDD" id="cd09294">
    <property type="entry name" value="SmpB"/>
    <property type="match status" value="1"/>
</dbReference>
<dbReference type="GO" id="GO:0070930">
    <property type="term" value="P:trans-translation-dependent protein tagging"/>
    <property type="evidence" value="ECO:0007669"/>
    <property type="project" value="TreeGrafter"/>
</dbReference>
<dbReference type="EMBL" id="CP007585">
    <property type="protein sequence ID" value="AJC49898.1"/>
    <property type="molecule type" value="Genomic_DNA"/>
</dbReference>
<name>A0A0A8E798_MESFC</name>
<evidence type="ECO:0000256" key="2">
    <source>
        <dbReference type="ARBA" id="ARBA00022884"/>
    </source>
</evidence>
<evidence type="ECO:0000256" key="1">
    <source>
        <dbReference type="ARBA" id="ARBA00022490"/>
    </source>
</evidence>
<dbReference type="InterPro" id="IPR020081">
    <property type="entry name" value="SsrA-bd_prot_CS"/>
</dbReference>
<keyword evidence="2 3" id="KW-0694">RNA-binding</keyword>
<dbReference type="STRING" id="743971.MYF_01920"/>
<evidence type="ECO:0000256" key="3">
    <source>
        <dbReference type="HAMAP-Rule" id="MF_00023"/>
    </source>
</evidence>
<comment type="similarity">
    <text evidence="3">Belongs to the SmpB family.</text>
</comment>
<reference evidence="4 5" key="1">
    <citation type="journal article" date="2015" name="Genome Announc.">
        <title>Complete Genome Sequence of Mycoplasma flocculare Strain Ms42T (ATCC 27399T).</title>
        <authorList>
            <person name="Calcutt M.J."/>
            <person name="Foecking M.F."/>
            <person name="Heidari M.B."/>
            <person name="McIntosh M.A."/>
        </authorList>
    </citation>
    <scope>NUCLEOTIDE SEQUENCE [LARGE SCALE GENOMIC DNA]</scope>
    <source>
        <strain evidence="5">ATCC 27399</strain>
    </source>
</reference>
<dbReference type="GO" id="GO:0070929">
    <property type="term" value="P:trans-translation"/>
    <property type="evidence" value="ECO:0007669"/>
    <property type="project" value="UniProtKB-UniRule"/>
</dbReference>
<dbReference type="SUPFAM" id="SSF74982">
    <property type="entry name" value="Small protein B (SmpB)"/>
    <property type="match status" value="1"/>
</dbReference>
<dbReference type="HAMAP" id="MF_00023">
    <property type="entry name" value="SmpB"/>
    <property type="match status" value="1"/>
</dbReference>
<dbReference type="Pfam" id="PF01668">
    <property type="entry name" value="SmpB"/>
    <property type="match status" value="1"/>
</dbReference>
<dbReference type="RefSeq" id="WP_002557559.1">
    <property type="nucleotide sequence ID" value="NZ_CP007585.1"/>
</dbReference>
<dbReference type="PANTHER" id="PTHR30308">
    <property type="entry name" value="TMRNA-BINDING COMPONENT OF TRANS-TRANSLATION TAGGING COMPLEX"/>
    <property type="match status" value="1"/>
</dbReference>
<sequence length="145" mass="17021">MKILIENKKAYFNYEIIEKFTAGIALLGWEVKSIQAKNISFVNAFCYFKDSELFLGNAKISGYKGSRGQTDRSRKLLLHKHELKKIFKEKLTKKLTIIPLFFGQKNRKIKVEIALVKGKTKIDKRNLIKERQLKKEASKFLKNYY</sequence>
<gene>
    <name evidence="3 4" type="primary">smpB</name>
    <name evidence="4" type="ORF">MYF_01920</name>
</gene>
<dbReference type="HOGENOM" id="CLU_108953_3_1_14"/>
<dbReference type="InterPro" id="IPR023620">
    <property type="entry name" value="SmpB"/>
</dbReference>
<dbReference type="InterPro" id="IPR000037">
    <property type="entry name" value="SsrA-bd_prot"/>
</dbReference>
<dbReference type="NCBIfam" id="NF003843">
    <property type="entry name" value="PRK05422.1"/>
    <property type="match status" value="1"/>
</dbReference>
<proteinExistence type="inferred from homology"/>
<accession>A0A0A8E798</accession>
<dbReference type="PROSITE" id="PS01317">
    <property type="entry name" value="SSRP"/>
    <property type="match status" value="1"/>
</dbReference>
<protein>
    <recommendedName>
        <fullName evidence="3">SsrA-binding protein</fullName>
    </recommendedName>
    <alternativeName>
        <fullName evidence="3">Small protein B</fullName>
    </alternativeName>
</protein>
<organism evidence="4 5">
    <name type="scientific">Mesomycoplasma flocculare ATCC 27399</name>
    <dbReference type="NCBI Taxonomy" id="743971"/>
    <lineage>
        <taxon>Bacteria</taxon>
        <taxon>Bacillati</taxon>
        <taxon>Mycoplasmatota</taxon>
        <taxon>Mycoplasmoidales</taxon>
        <taxon>Metamycoplasmataceae</taxon>
        <taxon>Mesomycoplasma</taxon>
    </lineage>
</organism>
<dbReference type="NCBIfam" id="TIGR00086">
    <property type="entry name" value="smpB"/>
    <property type="match status" value="1"/>
</dbReference>
<dbReference type="GO" id="GO:0005829">
    <property type="term" value="C:cytosol"/>
    <property type="evidence" value="ECO:0007669"/>
    <property type="project" value="TreeGrafter"/>
</dbReference>
<dbReference type="PANTHER" id="PTHR30308:SF2">
    <property type="entry name" value="SSRA-BINDING PROTEIN"/>
    <property type="match status" value="1"/>
</dbReference>
<keyword evidence="1 3" id="KW-0963">Cytoplasm</keyword>
<dbReference type="GO" id="GO:0003723">
    <property type="term" value="F:RNA binding"/>
    <property type="evidence" value="ECO:0007669"/>
    <property type="project" value="UniProtKB-UniRule"/>
</dbReference>
<comment type="function">
    <text evidence="3">Required for rescue of stalled ribosomes mediated by trans-translation. Binds to transfer-messenger RNA (tmRNA), required for stable association of tmRNA with ribosomes. tmRNA and SmpB together mimic tRNA shape, replacing the anticodon stem-loop with SmpB. tmRNA is encoded by the ssrA gene; the 2 termini fold to resemble tRNA(Ala) and it encodes a 'tag peptide', a short internal open reading frame. During trans-translation Ala-aminoacylated tmRNA acts like a tRNA, entering the A-site of stalled ribosomes, displacing the stalled mRNA. The ribosome then switches to translate the ORF on the tmRNA; the nascent peptide is terminated with the 'tag peptide' encoded by the tmRNA and targeted for degradation. The ribosome is freed to recommence translation, which seems to be the essential function of trans-translation.</text>
</comment>
<dbReference type="KEGG" id="mfq:MYF_01920"/>
<evidence type="ECO:0000313" key="5">
    <source>
        <dbReference type="Proteomes" id="UP000031129"/>
    </source>
</evidence>
<dbReference type="Proteomes" id="UP000031129">
    <property type="component" value="Chromosome"/>
</dbReference>